<dbReference type="InterPro" id="IPR036291">
    <property type="entry name" value="NAD(P)-bd_dom_sf"/>
</dbReference>
<gene>
    <name evidence="2" type="ORF">LRS13_11405</name>
</gene>
<dbReference type="Pfam" id="PF13460">
    <property type="entry name" value="NAD_binding_10"/>
    <property type="match status" value="1"/>
</dbReference>
<dbReference type="InterPro" id="IPR016040">
    <property type="entry name" value="NAD(P)-bd_dom"/>
</dbReference>
<dbReference type="PANTHER" id="PTHR12126">
    <property type="entry name" value="NADH-UBIQUINONE OXIDOREDUCTASE 39 KDA SUBUNIT-RELATED"/>
    <property type="match status" value="1"/>
</dbReference>
<dbReference type="InterPro" id="IPR051207">
    <property type="entry name" value="ComplexI_NDUFA9_subunit"/>
</dbReference>
<dbReference type="Proteomes" id="UP001058860">
    <property type="component" value="Chromosome"/>
</dbReference>
<evidence type="ECO:0000313" key="2">
    <source>
        <dbReference type="EMBL" id="UUY06088.1"/>
    </source>
</evidence>
<dbReference type="Gene3D" id="3.40.50.720">
    <property type="entry name" value="NAD(P)-binding Rossmann-like Domain"/>
    <property type="match status" value="1"/>
</dbReference>
<evidence type="ECO:0000313" key="3">
    <source>
        <dbReference type="Proteomes" id="UP001058860"/>
    </source>
</evidence>
<name>A0ABY5PN49_9ACTN</name>
<reference evidence="3" key="1">
    <citation type="submission" date="2021-11" db="EMBL/GenBank/DDBJ databases">
        <title>Cultivation dependent microbiological survey of springs from the worlds oldest radium mine currently devoted to the extraction of radon-saturated water.</title>
        <authorList>
            <person name="Kapinusova G."/>
            <person name="Smrhova T."/>
            <person name="Strejcek M."/>
            <person name="Suman J."/>
            <person name="Jani K."/>
            <person name="Pajer P."/>
            <person name="Uhlik O."/>
        </authorList>
    </citation>
    <scope>NUCLEOTIDE SEQUENCE [LARGE SCALE GENOMIC DNA]</scope>
    <source>
        <strain evidence="3">J379</strain>
    </source>
</reference>
<dbReference type="RefSeq" id="WP_353866517.1">
    <property type="nucleotide sequence ID" value="NZ_CP088295.1"/>
</dbReference>
<proteinExistence type="predicted"/>
<dbReference type="EMBL" id="CP088295">
    <property type="protein sequence ID" value="UUY06088.1"/>
    <property type="molecule type" value="Genomic_DNA"/>
</dbReference>
<dbReference type="SUPFAM" id="SSF51735">
    <property type="entry name" value="NAD(P)-binding Rossmann-fold domains"/>
    <property type="match status" value="1"/>
</dbReference>
<protein>
    <submittedName>
        <fullName evidence="2">NAD(P)H-binding protein</fullName>
    </submittedName>
</protein>
<evidence type="ECO:0000259" key="1">
    <source>
        <dbReference type="Pfam" id="PF13460"/>
    </source>
</evidence>
<dbReference type="PANTHER" id="PTHR12126:SF11">
    <property type="entry name" value="NADH DEHYDROGENASE [UBIQUINONE] 1 ALPHA SUBCOMPLEX SUBUNIT 9, MITOCHONDRIAL"/>
    <property type="match status" value="1"/>
</dbReference>
<organism evidence="2 3">
    <name type="scientific">Svornostia abyssi</name>
    <dbReference type="NCBI Taxonomy" id="2898438"/>
    <lineage>
        <taxon>Bacteria</taxon>
        <taxon>Bacillati</taxon>
        <taxon>Actinomycetota</taxon>
        <taxon>Thermoleophilia</taxon>
        <taxon>Solirubrobacterales</taxon>
        <taxon>Baekduiaceae</taxon>
        <taxon>Svornostia</taxon>
    </lineage>
</organism>
<keyword evidence="3" id="KW-1185">Reference proteome</keyword>
<feature type="domain" description="NAD(P)-binding" evidence="1">
    <location>
        <begin position="11"/>
        <end position="127"/>
    </location>
</feature>
<sequence>MPDSAPILVFGATGSIGRRLVALLLERGHAVRALVRRPEQAALPPAVDVVQGDVLTGDGVAQALAGVDCAFYLVHSMGRGSGSADSFAERDRQAAELVGAAAADAGVSRIVYLGGLEAEGADSEHLQSRREVAEILARHVPGTVHARAAMVIGADSASFQMLEALVRRLPAMICPRWVDTRTQPIAMDDVVTALADLADHPDVPAEVQLGGAEVITYLEMMERMAKALDRRPPVIVRVPVLTPRLSSYWVTLITPVELGLVQPLVDGLSAEMVVTTPPPAGINDEPMGFDDAVAAALA</sequence>
<accession>A0ABY5PN49</accession>